<evidence type="ECO:0000256" key="1">
    <source>
        <dbReference type="SAM" id="Phobius"/>
    </source>
</evidence>
<accession>A0A1D9P5J5</accession>
<dbReference type="EMBL" id="CP017832">
    <property type="protein sequence ID" value="AOZ97840.1"/>
    <property type="molecule type" value="Genomic_DNA"/>
</dbReference>
<protein>
    <submittedName>
        <fullName evidence="2">Uncharacterized protein</fullName>
    </submittedName>
</protein>
<feature type="transmembrane region" description="Helical" evidence="1">
    <location>
        <begin position="12"/>
        <end position="31"/>
    </location>
</feature>
<dbReference type="KEGG" id="bhu:bhn_II041"/>
<evidence type="ECO:0000313" key="2">
    <source>
        <dbReference type="EMBL" id="AOZ97840.1"/>
    </source>
</evidence>
<keyword evidence="1" id="KW-1133">Transmembrane helix</keyword>
<dbReference type="Proteomes" id="UP000179284">
    <property type="component" value="Plasmid pNP144"/>
</dbReference>
<keyword evidence="2" id="KW-0614">Plasmid</keyword>
<dbReference type="PROSITE" id="PS51257">
    <property type="entry name" value="PROKAR_LIPOPROTEIN"/>
    <property type="match status" value="1"/>
</dbReference>
<sequence length="163" mass="17989">MSDKKIIRKSFLVSVISMIFIFALSGCSYITENVAAGQESVNEYLDSGNINVKFDTYSAGEMVGGVGDATSNVYYDAKSGEYVEAGRYKINKGADALKAVWPPISIFCLAVGFLIRRINKSSAAIRKFALIMELVIPISLTIIVYVFCYAADSRIVNLFDRFF</sequence>
<dbReference type="RefSeq" id="WP_148661983.1">
    <property type="nucleotide sequence ID" value="NZ_CP017832.1"/>
</dbReference>
<dbReference type="OrthoDB" id="9893758at2"/>
<keyword evidence="1" id="KW-0472">Membrane</keyword>
<evidence type="ECO:0000313" key="3">
    <source>
        <dbReference type="Proteomes" id="UP000179284"/>
    </source>
</evidence>
<keyword evidence="3" id="KW-1185">Reference proteome</keyword>
<proteinExistence type="predicted"/>
<gene>
    <name evidence="2" type="ORF">bhn_II041</name>
</gene>
<keyword evidence="1" id="KW-0812">Transmembrane</keyword>
<feature type="transmembrane region" description="Helical" evidence="1">
    <location>
        <begin position="99"/>
        <end position="116"/>
    </location>
</feature>
<reference evidence="3" key="1">
    <citation type="submission" date="2016-10" db="EMBL/GenBank/DDBJ databases">
        <title>The complete genome sequence of the rumen bacterium Butyrivibrio hungatei MB2003.</title>
        <authorList>
            <person name="Palevich N."/>
            <person name="Kelly W.J."/>
            <person name="Leahy S.C."/>
            <person name="Altermann E."/>
            <person name="Rakonjac J."/>
            <person name="Attwood G.T."/>
        </authorList>
    </citation>
    <scope>NUCLEOTIDE SEQUENCE [LARGE SCALE GENOMIC DNA]</scope>
    <source>
        <strain evidence="3">MB2003</strain>
        <plasmid evidence="3">Plasmid pnp144</plasmid>
    </source>
</reference>
<feature type="transmembrane region" description="Helical" evidence="1">
    <location>
        <begin position="128"/>
        <end position="147"/>
    </location>
</feature>
<name>A0A1D9P5J5_9FIRM</name>
<organism evidence="2 3">
    <name type="scientific">Butyrivibrio hungatei</name>
    <dbReference type="NCBI Taxonomy" id="185008"/>
    <lineage>
        <taxon>Bacteria</taxon>
        <taxon>Bacillati</taxon>
        <taxon>Bacillota</taxon>
        <taxon>Clostridia</taxon>
        <taxon>Lachnospirales</taxon>
        <taxon>Lachnospiraceae</taxon>
        <taxon>Butyrivibrio</taxon>
    </lineage>
</organism>
<dbReference type="AlphaFoldDB" id="A0A1D9P5J5"/>
<geneLocation type="plasmid" evidence="3">
    <name>pnp144</name>
</geneLocation>